<dbReference type="InterPro" id="IPR012677">
    <property type="entry name" value="Nucleotide-bd_a/b_plait_sf"/>
</dbReference>
<dbReference type="PANTHER" id="PTHR23189">
    <property type="entry name" value="RNA RECOGNITION MOTIF-CONTAINING"/>
    <property type="match status" value="1"/>
</dbReference>
<name>D8SET0_SELML</name>
<dbReference type="InParanoid" id="D8SET0"/>
<dbReference type="Gramene" id="EFJ16923">
    <property type="protein sequence ID" value="EFJ16923"/>
    <property type="gene ID" value="SELMODRAFT_115394"/>
</dbReference>
<evidence type="ECO:0008006" key="5">
    <source>
        <dbReference type="Google" id="ProtNLM"/>
    </source>
</evidence>
<dbReference type="KEGG" id="smo:SELMODRAFT_115394"/>
<evidence type="ECO:0000256" key="1">
    <source>
        <dbReference type="ARBA" id="ARBA00022884"/>
    </source>
</evidence>
<gene>
    <name evidence="3" type="ORF">SELMODRAFT_115394</name>
</gene>
<dbReference type="Proteomes" id="UP000001514">
    <property type="component" value="Unassembled WGS sequence"/>
</dbReference>
<dbReference type="HOGENOM" id="CLU_1680936_0_0_1"/>
<sequence length="157" mass="17429">MSESDVDHSLGAEDEIFGSLEEMESQTIGRLLPDDEEELLAGIADELDVVPYSAEDFEDYDLFSSGGGLEMEGDSHESLHSGSAHGTIAGEHPYGEHPSRTLFVRNINSNVEDSELRELFEVLVVHLCMAPLTTFYTFHRFTGTFVRYTPLANIVDL</sequence>
<dbReference type="EMBL" id="GL377616">
    <property type="protein sequence ID" value="EFJ16923.1"/>
    <property type="molecule type" value="Genomic_DNA"/>
</dbReference>
<evidence type="ECO:0000256" key="2">
    <source>
        <dbReference type="SAM" id="MobiDB-lite"/>
    </source>
</evidence>
<dbReference type="Gene3D" id="3.30.70.330">
    <property type="match status" value="1"/>
</dbReference>
<proteinExistence type="predicted"/>
<dbReference type="GO" id="GO:0003723">
    <property type="term" value="F:RNA binding"/>
    <property type="evidence" value="ECO:0007669"/>
    <property type="project" value="UniProtKB-KW"/>
</dbReference>
<organism evidence="4">
    <name type="scientific">Selaginella moellendorffii</name>
    <name type="common">Spikemoss</name>
    <dbReference type="NCBI Taxonomy" id="88036"/>
    <lineage>
        <taxon>Eukaryota</taxon>
        <taxon>Viridiplantae</taxon>
        <taxon>Streptophyta</taxon>
        <taxon>Embryophyta</taxon>
        <taxon>Tracheophyta</taxon>
        <taxon>Lycopodiopsida</taxon>
        <taxon>Selaginellales</taxon>
        <taxon>Selaginellaceae</taxon>
        <taxon>Selaginella</taxon>
    </lineage>
</organism>
<evidence type="ECO:0000313" key="4">
    <source>
        <dbReference type="Proteomes" id="UP000001514"/>
    </source>
</evidence>
<keyword evidence="4" id="KW-1185">Reference proteome</keyword>
<dbReference type="SUPFAM" id="SSF54928">
    <property type="entry name" value="RNA-binding domain, RBD"/>
    <property type="match status" value="1"/>
</dbReference>
<keyword evidence="1" id="KW-0694">RNA-binding</keyword>
<dbReference type="InterPro" id="IPR035979">
    <property type="entry name" value="RBD_domain_sf"/>
</dbReference>
<feature type="region of interest" description="Disordered" evidence="2">
    <location>
        <begin position="71"/>
        <end position="94"/>
    </location>
</feature>
<accession>D8SET0</accession>
<protein>
    <recommendedName>
        <fullName evidence="5">RRM domain-containing protein</fullName>
    </recommendedName>
</protein>
<dbReference type="eggNOG" id="KOG4660">
    <property type="taxonomic scope" value="Eukaryota"/>
</dbReference>
<evidence type="ECO:0000313" key="3">
    <source>
        <dbReference type="EMBL" id="EFJ16923.1"/>
    </source>
</evidence>
<dbReference type="AlphaFoldDB" id="D8SET0"/>
<reference evidence="3 4" key="1">
    <citation type="journal article" date="2011" name="Science">
        <title>The Selaginella genome identifies genetic changes associated with the evolution of vascular plants.</title>
        <authorList>
            <person name="Banks J.A."/>
            <person name="Nishiyama T."/>
            <person name="Hasebe M."/>
            <person name="Bowman J.L."/>
            <person name="Gribskov M."/>
            <person name="dePamphilis C."/>
            <person name="Albert V.A."/>
            <person name="Aono N."/>
            <person name="Aoyama T."/>
            <person name="Ambrose B.A."/>
            <person name="Ashton N.W."/>
            <person name="Axtell M.J."/>
            <person name="Barker E."/>
            <person name="Barker M.S."/>
            <person name="Bennetzen J.L."/>
            <person name="Bonawitz N.D."/>
            <person name="Chapple C."/>
            <person name="Cheng C."/>
            <person name="Correa L.G."/>
            <person name="Dacre M."/>
            <person name="DeBarry J."/>
            <person name="Dreyer I."/>
            <person name="Elias M."/>
            <person name="Engstrom E.M."/>
            <person name="Estelle M."/>
            <person name="Feng L."/>
            <person name="Finet C."/>
            <person name="Floyd S.K."/>
            <person name="Frommer W.B."/>
            <person name="Fujita T."/>
            <person name="Gramzow L."/>
            <person name="Gutensohn M."/>
            <person name="Harholt J."/>
            <person name="Hattori M."/>
            <person name="Heyl A."/>
            <person name="Hirai T."/>
            <person name="Hiwatashi Y."/>
            <person name="Ishikawa M."/>
            <person name="Iwata M."/>
            <person name="Karol K.G."/>
            <person name="Koehler B."/>
            <person name="Kolukisaoglu U."/>
            <person name="Kubo M."/>
            <person name="Kurata T."/>
            <person name="Lalonde S."/>
            <person name="Li K."/>
            <person name="Li Y."/>
            <person name="Litt A."/>
            <person name="Lyons E."/>
            <person name="Manning G."/>
            <person name="Maruyama T."/>
            <person name="Michael T.P."/>
            <person name="Mikami K."/>
            <person name="Miyazaki S."/>
            <person name="Morinaga S."/>
            <person name="Murata T."/>
            <person name="Mueller-Roeber B."/>
            <person name="Nelson D.R."/>
            <person name="Obara M."/>
            <person name="Oguri Y."/>
            <person name="Olmstead R.G."/>
            <person name="Onodera N."/>
            <person name="Petersen B.L."/>
            <person name="Pils B."/>
            <person name="Prigge M."/>
            <person name="Rensing S.A."/>
            <person name="Riano-Pachon D.M."/>
            <person name="Roberts A.W."/>
            <person name="Sato Y."/>
            <person name="Scheller H.V."/>
            <person name="Schulz B."/>
            <person name="Schulz C."/>
            <person name="Shakirov E.V."/>
            <person name="Shibagaki N."/>
            <person name="Shinohara N."/>
            <person name="Shippen D.E."/>
            <person name="Soerensen I."/>
            <person name="Sotooka R."/>
            <person name="Sugimoto N."/>
            <person name="Sugita M."/>
            <person name="Sumikawa N."/>
            <person name="Tanurdzic M."/>
            <person name="Theissen G."/>
            <person name="Ulvskov P."/>
            <person name="Wakazuki S."/>
            <person name="Weng J.K."/>
            <person name="Willats W.W."/>
            <person name="Wipf D."/>
            <person name="Wolf P.G."/>
            <person name="Yang L."/>
            <person name="Zimmer A.D."/>
            <person name="Zhu Q."/>
            <person name="Mitros T."/>
            <person name="Hellsten U."/>
            <person name="Loque D."/>
            <person name="Otillar R."/>
            <person name="Salamov A."/>
            <person name="Schmutz J."/>
            <person name="Shapiro H."/>
            <person name="Lindquist E."/>
            <person name="Lucas S."/>
            <person name="Rokhsar D."/>
            <person name="Grigoriev I.V."/>
        </authorList>
    </citation>
    <scope>NUCLEOTIDE SEQUENCE [LARGE SCALE GENOMIC DNA]</scope>
</reference>